<dbReference type="AlphaFoldDB" id="A0A6C0JU71"/>
<sequence length="251" mass="29299">MLHFMTYGDHKFTNSKKRIVQEARNFGFDTCTVYSPDDLEPQFRNLFINILRQPRIGGYGIWRPWLIKKKLGEIRDGDYLCYIDAGCTINPTAHDRMKDYLRMLDQSDYGIISFQMTHLPEKWYTTEEIFQYFGVGNGVPLDGSQDTVVDDIRESGQILDGILIMKKCAHTEMLIDVWLKAVFDNPFMFTDIYNGIQTASYFIDNRHEQSVFSVIRKKYGCVLLAKDETFTMPWGSPECMKYPIWATRIRG</sequence>
<reference evidence="1" key="1">
    <citation type="journal article" date="2020" name="Nature">
        <title>Giant virus diversity and host interactions through global metagenomics.</title>
        <authorList>
            <person name="Schulz F."/>
            <person name="Roux S."/>
            <person name="Paez-Espino D."/>
            <person name="Jungbluth S."/>
            <person name="Walsh D.A."/>
            <person name="Denef V.J."/>
            <person name="McMahon K.D."/>
            <person name="Konstantinidis K.T."/>
            <person name="Eloe-Fadrosh E.A."/>
            <person name="Kyrpides N.C."/>
            <person name="Woyke T."/>
        </authorList>
    </citation>
    <scope>NUCLEOTIDE SEQUENCE</scope>
    <source>
        <strain evidence="1">GVMAG-S-1062768-28</strain>
    </source>
</reference>
<organism evidence="1">
    <name type="scientific">viral metagenome</name>
    <dbReference type="NCBI Taxonomy" id="1070528"/>
    <lineage>
        <taxon>unclassified sequences</taxon>
        <taxon>metagenomes</taxon>
        <taxon>organismal metagenomes</taxon>
    </lineage>
</organism>
<proteinExistence type="predicted"/>
<evidence type="ECO:0000313" key="1">
    <source>
        <dbReference type="EMBL" id="QHU08250.1"/>
    </source>
</evidence>
<accession>A0A6C0JU71</accession>
<dbReference type="EMBL" id="MN740695">
    <property type="protein sequence ID" value="QHU08250.1"/>
    <property type="molecule type" value="Genomic_DNA"/>
</dbReference>
<protein>
    <submittedName>
        <fullName evidence="1">Uncharacterized protein</fullName>
    </submittedName>
</protein>
<name>A0A6C0JU71_9ZZZZ</name>